<organism evidence="1">
    <name type="scientific">marine sediment metagenome</name>
    <dbReference type="NCBI Taxonomy" id="412755"/>
    <lineage>
        <taxon>unclassified sequences</taxon>
        <taxon>metagenomes</taxon>
        <taxon>ecological metagenomes</taxon>
    </lineage>
</organism>
<dbReference type="SUPFAM" id="SSF53850">
    <property type="entry name" value="Periplasmic binding protein-like II"/>
    <property type="match status" value="1"/>
</dbReference>
<gene>
    <name evidence="1" type="ORF">S01H1_45260</name>
</gene>
<dbReference type="InterPro" id="IPR011852">
    <property type="entry name" value="TRAP_TAXI"/>
</dbReference>
<reference evidence="1" key="1">
    <citation type="journal article" date="2014" name="Front. Microbiol.">
        <title>High frequency of phylogenetically diverse reductive dehalogenase-homologous genes in deep subseafloor sedimentary metagenomes.</title>
        <authorList>
            <person name="Kawai M."/>
            <person name="Futagami T."/>
            <person name="Toyoda A."/>
            <person name="Takaki Y."/>
            <person name="Nishi S."/>
            <person name="Hori S."/>
            <person name="Arai W."/>
            <person name="Tsubouchi T."/>
            <person name="Morono Y."/>
            <person name="Uchiyama I."/>
            <person name="Ito T."/>
            <person name="Fujiyama A."/>
            <person name="Inagaki F."/>
            <person name="Takami H."/>
        </authorList>
    </citation>
    <scope>NUCLEOTIDE SEQUENCE</scope>
    <source>
        <strain evidence="1">Expedition CK06-06</strain>
    </source>
</reference>
<dbReference type="PANTHER" id="PTHR42941:SF1">
    <property type="entry name" value="SLL1037 PROTEIN"/>
    <property type="match status" value="1"/>
</dbReference>
<feature type="non-terminal residue" evidence="1">
    <location>
        <position position="181"/>
    </location>
</feature>
<evidence type="ECO:0008006" key="2">
    <source>
        <dbReference type="Google" id="ProtNLM"/>
    </source>
</evidence>
<evidence type="ECO:0000313" key="1">
    <source>
        <dbReference type="EMBL" id="GAF99854.1"/>
    </source>
</evidence>
<dbReference type="EMBL" id="BARS01028908">
    <property type="protein sequence ID" value="GAF99854.1"/>
    <property type="molecule type" value="Genomic_DNA"/>
</dbReference>
<accession>X0U2T3</accession>
<comment type="caution">
    <text evidence="1">The sequence shown here is derived from an EMBL/GenBank/DDBJ whole genome shotgun (WGS) entry which is preliminary data.</text>
</comment>
<dbReference type="Gene3D" id="3.40.190.10">
    <property type="entry name" value="Periplasmic binding protein-like II"/>
    <property type="match status" value="2"/>
</dbReference>
<dbReference type="PANTHER" id="PTHR42941">
    <property type="entry name" value="SLL1037 PROTEIN"/>
    <property type="match status" value="1"/>
</dbReference>
<proteinExistence type="predicted"/>
<sequence length="181" mass="19002">MKILAILVAVVALAPAAHAQTTDRAARIATGEPGKTYHNVYGVNLSRNLRAFDVQLILTEGSGENLDRLAAGEAEVGFAQADIYAERVVQDPERYADVTLVGRLDDECVYIAYRKDGPVRSLADLRGPVEGRAPRIAVGPSGSGMHGTWAQMVSLDPGFAAASAEETGGTLALNQLLVGGS</sequence>
<name>X0U2T3_9ZZZZ</name>
<protein>
    <recommendedName>
        <fullName evidence="2">SsuA/THI5-like domain-containing protein</fullName>
    </recommendedName>
</protein>
<dbReference type="AlphaFoldDB" id="X0U2T3"/>
<dbReference type="Pfam" id="PF16868">
    <property type="entry name" value="NMT1_3"/>
    <property type="match status" value="1"/>
</dbReference>